<evidence type="ECO:0000256" key="1">
    <source>
        <dbReference type="SAM" id="MobiDB-lite"/>
    </source>
</evidence>
<dbReference type="Gene3D" id="3.40.50.300">
    <property type="entry name" value="P-loop containing nucleotide triphosphate hydrolases"/>
    <property type="match status" value="1"/>
</dbReference>
<evidence type="ECO:0000313" key="3">
    <source>
        <dbReference type="Proteomes" id="UP000186769"/>
    </source>
</evidence>
<feature type="region of interest" description="Disordered" evidence="1">
    <location>
        <begin position="85"/>
        <end position="202"/>
    </location>
</feature>
<accession>A0A1Q8XFR5</accession>
<evidence type="ECO:0000313" key="2">
    <source>
        <dbReference type="EMBL" id="OLO79166.1"/>
    </source>
</evidence>
<dbReference type="GO" id="GO:0016887">
    <property type="term" value="F:ATP hydrolysis activity"/>
    <property type="evidence" value="ECO:0007669"/>
    <property type="project" value="TreeGrafter"/>
</dbReference>
<dbReference type="SUPFAM" id="SSF52540">
    <property type="entry name" value="P-loop containing nucleoside triphosphate hydrolases"/>
    <property type="match status" value="1"/>
</dbReference>
<dbReference type="InterPro" id="IPR027417">
    <property type="entry name" value="P-loop_NTPase"/>
</dbReference>
<dbReference type="InterPro" id="IPR050625">
    <property type="entry name" value="ParA/MinD_ATPase"/>
</dbReference>
<dbReference type="RefSeq" id="WP_075414106.1">
    <property type="nucleotide sequence ID" value="NZ_MSKW01000005.1"/>
</dbReference>
<protein>
    <recommendedName>
        <fullName evidence="4">ATPase</fullName>
    </recommendedName>
</protein>
<gene>
    <name evidence="2" type="ORF">BKH15_02685</name>
</gene>
<reference evidence="2 3" key="1">
    <citation type="submission" date="2016-12" db="EMBL/GenBank/DDBJ databases">
        <title>Genomic comparison of strains in the 'Actinomyces naeslundii' group.</title>
        <authorList>
            <person name="Mughal S.R."/>
            <person name="Do T."/>
            <person name="Gilbert S.C."/>
            <person name="Witherden E.A."/>
            <person name="Didelot X."/>
            <person name="Beighton D."/>
        </authorList>
    </citation>
    <scope>NUCLEOTIDE SEQUENCE [LARGE SCALE GENOMIC DNA]</scope>
    <source>
        <strain evidence="2 3">G53E</strain>
    </source>
</reference>
<comment type="caution">
    <text evidence="2">The sequence shown here is derived from an EMBL/GenBank/DDBJ whole genome shotgun (WGS) entry which is preliminary data.</text>
</comment>
<proteinExistence type="predicted"/>
<dbReference type="AlphaFoldDB" id="A0A1Q8XFR5"/>
<dbReference type="GO" id="GO:0005829">
    <property type="term" value="C:cytosol"/>
    <property type="evidence" value="ECO:0007669"/>
    <property type="project" value="TreeGrafter"/>
</dbReference>
<dbReference type="PANTHER" id="PTHR43384:SF14">
    <property type="entry name" value="ESX-1 SECRETION-ASSOCIATED PROTEIN ESPI"/>
    <property type="match status" value="1"/>
</dbReference>
<dbReference type="EMBL" id="MSKW01000005">
    <property type="protein sequence ID" value="OLO79166.1"/>
    <property type="molecule type" value="Genomic_DNA"/>
</dbReference>
<sequence>MTSAPAATNAAPLHATVELHATGRGTLRMSGKVRPIVAPDIDTARHNVIDLVAQRAQEHGAPVILHATDPDGDFAVTVSVDGTVTESVDAPAPPPDGDSHTATTHAGADNDSSHRSPVHLVAPPPPTQPGTTHGPSPMSANTPPDVAPRTAAGPQLVQAVPTRPTPLPRETEQAPGPSPAPAVPTSMSTSLLPVPFDGGHERTMTPAEVKAQARQASLLDATSNEAPARDGVRGVLNGLGLRLGPSRVEQRVRADVAAVAQHWPRPLAIAVVNGKGGACKTPATILLAATFARYGGAGVVAWDNNSTRGTLGWRTQKGPHEATIEDLLPVVEDLVGRDALAASMARYTHHQRLDRYDVLRSRPEALSKSQPTDANAVNSVHRVLTKYYRMVFIDSGNDESSEQWQTMIRKADAIVVPTTTRPEHAESARLLLAELAGADPHCANLASNALVVVSQASRAEAAPNEYVETFSQMTRAAVGIPYDPAMAGSPLLLDSLAPATRRAWLAAGAALTGAFTTN</sequence>
<dbReference type="PANTHER" id="PTHR43384">
    <property type="entry name" value="SEPTUM SITE-DETERMINING PROTEIN MIND HOMOLOG, CHLOROPLASTIC-RELATED"/>
    <property type="match status" value="1"/>
</dbReference>
<name>A0A1Q8XFR5_9ACTO</name>
<evidence type="ECO:0008006" key="4">
    <source>
        <dbReference type="Google" id="ProtNLM"/>
    </source>
</evidence>
<dbReference type="GO" id="GO:0005524">
    <property type="term" value="F:ATP binding"/>
    <property type="evidence" value="ECO:0007669"/>
    <property type="project" value="TreeGrafter"/>
</dbReference>
<dbReference type="Proteomes" id="UP000186769">
    <property type="component" value="Unassembled WGS sequence"/>
</dbReference>
<dbReference type="GO" id="GO:0051782">
    <property type="term" value="P:negative regulation of cell division"/>
    <property type="evidence" value="ECO:0007669"/>
    <property type="project" value="TreeGrafter"/>
</dbReference>
<organism evidence="2 3">
    <name type="scientific">Actinomyces oris</name>
    <dbReference type="NCBI Taxonomy" id="544580"/>
    <lineage>
        <taxon>Bacteria</taxon>
        <taxon>Bacillati</taxon>
        <taxon>Actinomycetota</taxon>
        <taxon>Actinomycetes</taxon>
        <taxon>Actinomycetales</taxon>
        <taxon>Actinomycetaceae</taxon>
        <taxon>Actinomyces</taxon>
    </lineage>
</organism>
<dbReference type="GO" id="GO:0009898">
    <property type="term" value="C:cytoplasmic side of plasma membrane"/>
    <property type="evidence" value="ECO:0007669"/>
    <property type="project" value="TreeGrafter"/>
</dbReference>